<name>A0A127K462_9RHOO</name>
<dbReference type="AlphaFoldDB" id="A0A127K462"/>
<dbReference type="RefSeq" id="WP_048702877.1">
    <property type="nucleotide sequence ID" value="NZ_CP014646.1"/>
</dbReference>
<evidence type="ECO:0000313" key="2">
    <source>
        <dbReference type="Proteomes" id="UP000036902"/>
    </source>
</evidence>
<sequence>MAAPVPLTYTSPVQRVGGGREVFPNRLLDLLAGIADGQWVKANTNTFKSIWPRLQTPNYGPGFGYESYVINAWSSMAWDSKRSRIYLWGGGHANTDDNALYVWDGETGQWGVGYYAARTVIDAQGSYNTPDGHMAGPVSSHTYSGNNYLPVLDRFYTHGGAAQEWGGGFRVWNAAAGQFEAIAGYLCQLDLVGKGFVGGSTGSNWMRAGAKALPGARPWEVLDYVQRGVSTNFSGGISGGSDVRVEGGVDVIYKVGQAESAKTLRKITMPSLDVTTHTVEAIGRMWSLGMYEDLGCALDRNAEIMFVSGWTVERFWDLKTASPTNNWKEPTFSNAEVYAQYVADRQYQTTKRVAPGCASDDKRGSVFVWLGGGRVYRVDAPAGNPTPTAGWSIEIVADETTVRPMTKDEIAGTPDAWRASVWGKWKYAADLDCYVGMQHPENGDVWLWRPPGWIDPRGI</sequence>
<evidence type="ECO:0000313" key="1">
    <source>
        <dbReference type="EMBL" id="AMO36736.1"/>
    </source>
</evidence>
<dbReference type="KEGG" id="thu:AC731_007135"/>
<dbReference type="STRING" id="1134435.AC731_007135"/>
<dbReference type="Proteomes" id="UP000036902">
    <property type="component" value="Chromosome"/>
</dbReference>
<protein>
    <submittedName>
        <fullName evidence="1">Uncharacterized protein</fullName>
    </submittedName>
</protein>
<accession>A0A127K462</accession>
<reference evidence="2" key="1">
    <citation type="submission" date="2016-03" db="EMBL/GenBank/DDBJ databases">
        <authorList>
            <person name="Ma C."/>
            <person name="Zhou S."/>
            <person name="Yang G."/>
        </authorList>
    </citation>
    <scope>NUCLEOTIDE SEQUENCE [LARGE SCALE GENOMIC DNA]</scope>
    <source>
        <strain evidence="2">SgZ-1</strain>
    </source>
</reference>
<gene>
    <name evidence="1" type="ORF">AC731_007135</name>
</gene>
<organism evidence="1 2">
    <name type="scientific">Thauera humireducens</name>
    <dbReference type="NCBI Taxonomy" id="1134435"/>
    <lineage>
        <taxon>Bacteria</taxon>
        <taxon>Pseudomonadati</taxon>
        <taxon>Pseudomonadota</taxon>
        <taxon>Betaproteobacteria</taxon>
        <taxon>Rhodocyclales</taxon>
        <taxon>Zoogloeaceae</taxon>
        <taxon>Thauera</taxon>
    </lineage>
</organism>
<keyword evidence="2" id="KW-1185">Reference proteome</keyword>
<dbReference type="EMBL" id="CP014646">
    <property type="protein sequence ID" value="AMO36736.1"/>
    <property type="molecule type" value="Genomic_DNA"/>
</dbReference>
<proteinExistence type="predicted"/>